<evidence type="ECO:0000256" key="1">
    <source>
        <dbReference type="SAM" id="MobiDB-lite"/>
    </source>
</evidence>
<protein>
    <submittedName>
        <fullName evidence="2">Uncharacterized protein</fullName>
    </submittedName>
</protein>
<dbReference type="Proteomes" id="UP001280121">
    <property type="component" value="Unassembled WGS sequence"/>
</dbReference>
<sequence length="70" mass="8001">MKIDRVTDKENEHRHHNIGEATVPVINQNPPFTTVVGKFNTLDYLRFSTITGVSVHKGEVAHYHKRGFTN</sequence>
<evidence type="ECO:0000313" key="3">
    <source>
        <dbReference type="Proteomes" id="UP001280121"/>
    </source>
</evidence>
<organism evidence="2 3">
    <name type="scientific">Dipteronia dyeriana</name>
    <dbReference type="NCBI Taxonomy" id="168575"/>
    <lineage>
        <taxon>Eukaryota</taxon>
        <taxon>Viridiplantae</taxon>
        <taxon>Streptophyta</taxon>
        <taxon>Embryophyta</taxon>
        <taxon>Tracheophyta</taxon>
        <taxon>Spermatophyta</taxon>
        <taxon>Magnoliopsida</taxon>
        <taxon>eudicotyledons</taxon>
        <taxon>Gunneridae</taxon>
        <taxon>Pentapetalae</taxon>
        <taxon>rosids</taxon>
        <taxon>malvids</taxon>
        <taxon>Sapindales</taxon>
        <taxon>Sapindaceae</taxon>
        <taxon>Hippocastanoideae</taxon>
        <taxon>Acereae</taxon>
        <taxon>Dipteronia</taxon>
    </lineage>
</organism>
<feature type="region of interest" description="Disordered" evidence="1">
    <location>
        <begin position="1"/>
        <end position="26"/>
    </location>
</feature>
<evidence type="ECO:0000313" key="2">
    <source>
        <dbReference type="EMBL" id="KAK2656665.1"/>
    </source>
</evidence>
<dbReference type="PANTHER" id="PTHR34062">
    <property type="entry name" value="OXIDOREDUCTASE 21 KDA SUBUNIT, PUTATIVE (AFU_ORTHOLOGUE AFUA_4G04750)-RELATED"/>
    <property type="match status" value="1"/>
</dbReference>
<accession>A0AAE0CMH0</accession>
<reference evidence="2" key="1">
    <citation type="journal article" date="2023" name="Plant J.">
        <title>Genome sequences and population genomics provide insights into the demographic history, inbreeding, and mutation load of two 'living fossil' tree species of Dipteronia.</title>
        <authorList>
            <person name="Feng Y."/>
            <person name="Comes H.P."/>
            <person name="Chen J."/>
            <person name="Zhu S."/>
            <person name="Lu R."/>
            <person name="Zhang X."/>
            <person name="Li P."/>
            <person name="Qiu J."/>
            <person name="Olsen K.M."/>
            <person name="Qiu Y."/>
        </authorList>
    </citation>
    <scope>NUCLEOTIDE SEQUENCE</scope>
    <source>
        <strain evidence="2">KIB01</strain>
    </source>
</reference>
<feature type="compositionally biased region" description="Basic and acidic residues" evidence="1">
    <location>
        <begin position="1"/>
        <end position="13"/>
    </location>
</feature>
<proteinExistence type="predicted"/>
<dbReference type="EMBL" id="JANJYI010000003">
    <property type="protein sequence ID" value="KAK2656665.1"/>
    <property type="molecule type" value="Genomic_DNA"/>
</dbReference>
<comment type="caution">
    <text evidence="2">The sequence shown here is derived from an EMBL/GenBank/DDBJ whole genome shotgun (WGS) entry which is preliminary data.</text>
</comment>
<name>A0AAE0CMH0_9ROSI</name>
<dbReference type="InterPro" id="IPR053229">
    <property type="entry name" value="NADH-Q_oxidrdct_subunit"/>
</dbReference>
<dbReference type="PANTHER" id="PTHR34062:SF1">
    <property type="entry name" value="NADH-UBIQUINONE OXIDOREDUCTASE 21KDA SUBUNIT N-TERMINAL DOMAIN-CONTAINING PROTEIN"/>
    <property type="match status" value="1"/>
</dbReference>
<dbReference type="AlphaFoldDB" id="A0AAE0CMH0"/>
<keyword evidence="3" id="KW-1185">Reference proteome</keyword>
<gene>
    <name evidence="2" type="ORF">Ddye_009717</name>
</gene>